<sequence>MINFGYKIINFANSAPLLKEQFIRNRTKNLNYNLRNENDFIQKEARTKSGEKTFGFIFTRLGNKSITKREDLLAQFKRSDSSIN</sequence>
<accession>A0A3M7T3I5</accession>
<keyword evidence="2" id="KW-1185">Reference proteome</keyword>
<gene>
    <name evidence="1" type="ORF">BpHYR1_004028</name>
</gene>
<protein>
    <submittedName>
        <fullName evidence="1">Uncharacterized protein</fullName>
    </submittedName>
</protein>
<evidence type="ECO:0000313" key="2">
    <source>
        <dbReference type="Proteomes" id="UP000276133"/>
    </source>
</evidence>
<comment type="caution">
    <text evidence="1">The sequence shown here is derived from an EMBL/GenBank/DDBJ whole genome shotgun (WGS) entry which is preliminary data.</text>
</comment>
<dbReference type="AlphaFoldDB" id="A0A3M7T3I5"/>
<dbReference type="EMBL" id="REGN01000368">
    <property type="protein sequence ID" value="RNA42398.1"/>
    <property type="molecule type" value="Genomic_DNA"/>
</dbReference>
<organism evidence="1 2">
    <name type="scientific">Brachionus plicatilis</name>
    <name type="common">Marine rotifer</name>
    <name type="synonym">Brachionus muelleri</name>
    <dbReference type="NCBI Taxonomy" id="10195"/>
    <lineage>
        <taxon>Eukaryota</taxon>
        <taxon>Metazoa</taxon>
        <taxon>Spiralia</taxon>
        <taxon>Gnathifera</taxon>
        <taxon>Rotifera</taxon>
        <taxon>Eurotatoria</taxon>
        <taxon>Monogononta</taxon>
        <taxon>Pseudotrocha</taxon>
        <taxon>Ploima</taxon>
        <taxon>Brachionidae</taxon>
        <taxon>Brachionus</taxon>
    </lineage>
</organism>
<dbReference type="OrthoDB" id="10125756at2759"/>
<proteinExistence type="predicted"/>
<name>A0A3M7T3I5_BRAPC</name>
<evidence type="ECO:0000313" key="1">
    <source>
        <dbReference type="EMBL" id="RNA42398.1"/>
    </source>
</evidence>
<dbReference type="Proteomes" id="UP000276133">
    <property type="component" value="Unassembled WGS sequence"/>
</dbReference>
<reference evidence="1 2" key="1">
    <citation type="journal article" date="2018" name="Sci. Rep.">
        <title>Genomic signatures of local adaptation to the degree of environmental predictability in rotifers.</title>
        <authorList>
            <person name="Franch-Gras L."/>
            <person name="Hahn C."/>
            <person name="Garcia-Roger E.M."/>
            <person name="Carmona M.J."/>
            <person name="Serra M."/>
            <person name="Gomez A."/>
        </authorList>
    </citation>
    <scope>NUCLEOTIDE SEQUENCE [LARGE SCALE GENOMIC DNA]</scope>
    <source>
        <strain evidence="1">HYR1</strain>
    </source>
</reference>